<evidence type="ECO:0000256" key="3">
    <source>
        <dbReference type="ARBA" id="ARBA00023163"/>
    </source>
</evidence>
<proteinExistence type="predicted"/>
<sequence>MESVTLDELDRGLVHALQIDGRAPFSRIAEVLGSSENTVARRYRRLRAAGVLRVVGAVDNTPTGHPTWVLRMRCTPDATRTISEALARRADTHWVHVLSGGTEISCATSAATPEALVDKLPRANRILAVSGHWLLHGFVNPQGWGALSCLTPHQADRLRPEPPEPDTRACAVDETDQALLSALSIDGRAGYAALAAHTGWSESTVRRRIEQLRRTGILGFQVDVVPEALGYHASARLWLSVRTSALTTVGQTLAGHPEVQFAAVTTGPTNMLVGVVCRDSRDLYRYLTDRIGPLDAVGHLETAPVVRTLKRTGTLLPS</sequence>
<feature type="domain" description="HTH asnC-type" evidence="4">
    <location>
        <begin position="6"/>
        <end position="66"/>
    </location>
</feature>
<dbReference type="SUPFAM" id="SSF46785">
    <property type="entry name" value="Winged helix' DNA-binding domain"/>
    <property type="match status" value="2"/>
</dbReference>
<reference evidence="5 6" key="1">
    <citation type="submission" date="2016-04" db="EMBL/GenBank/DDBJ databases">
        <authorList>
            <person name="Evans L.H."/>
            <person name="Alamgir A."/>
            <person name="Owens N."/>
            <person name="Weber N.D."/>
            <person name="Virtaneva K."/>
            <person name="Barbian K."/>
            <person name="Babar A."/>
            <person name="Rosenke K."/>
        </authorList>
    </citation>
    <scope>NUCLEOTIDE SEQUENCE [LARGE SCALE GENOMIC DNA]</scope>
    <source>
        <strain evidence="5 6">IFM 0406</strain>
    </source>
</reference>
<dbReference type="GO" id="GO:0005829">
    <property type="term" value="C:cytosol"/>
    <property type="evidence" value="ECO:0007669"/>
    <property type="project" value="TreeGrafter"/>
</dbReference>
<organism evidence="5 6">
    <name type="scientific">Nocardia terpenica</name>
    <dbReference type="NCBI Taxonomy" id="455432"/>
    <lineage>
        <taxon>Bacteria</taxon>
        <taxon>Bacillati</taxon>
        <taxon>Actinomycetota</taxon>
        <taxon>Actinomycetes</taxon>
        <taxon>Mycobacteriales</taxon>
        <taxon>Nocardiaceae</taxon>
        <taxon>Nocardia</taxon>
    </lineage>
</organism>
<keyword evidence="6" id="KW-1185">Reference proteome</keyword>
<dbReference type="AlphaFoldDB" id="A0A164NIM6"/>
<dbReference type="Pfam" id="PF13404">
    <property type="entry name" value="HTH_AsnC-type"/>
    <property type="match status" value="2"/>
</dbReference>
<protein>
    <submittedName>
        <fullName evidence="5">AsnC family transcriptional regulator</fullName>
    </submittedName>
</protein>
<dbReference type="Gene3D" id="3.30.70.920">
    <property type="match status" value="1"/>
</dbReference>
<evidence type="ECO:0000313" key="5">
    <source>
        <dbReference type="EMBL" id="KZM74404.1"/>
    </source>
</evidence>
<dbReference type="InterPro" id="IPR011008">
    <property type="entry name" value="Dimeric_a/b-barrel"/>
</dbReference>
<keyword evidence="2" id="KW-0238">DNA-binding</keyword>
<dbReference type="SMART" id="SM00344">
    <property type="entry name" value="HTH_ASNC"/>
    <property type="match status" value="2"/>
</dbReference>
<dbReference type="PANTHER" id="PTHR30154:SF34">
    <property type="entry name" value="TRANSCRIPTIONAL REGULATOR AZLB"/>
    <property type="match status" value="1"/>
</dbReference>
<dbReference type="Pfam" id="PF01037">
    <property type="entry name" value="AsnC_trans_reg"/>
    <property type="match status" value="1"/>
</dbReference>
<evidence type="ECO:0000259" key="4">
    <source>
        <dbReference type="PROSITE" id="PS50956"/>
    </source>
</evidence>
<dbReference type="PANTHER" id="PTHR30154">
    <property type="entry name" value="LEUCINE-RESPONSIVE REGULATORY PROTEIN"/>
    <property type="match status" value="1"/>
</dbReference>
<dbReference type="PROSITE" id="PS50956">
    <property type="entry name" value="HTH_ASNC_2"/>
    <property type="match status" value="2"/>
</dbReference>
<dbReference type="InterPro" id="IPR019888">
    <property type="entry name" value="Tscrpt_reg_AsnC-like"/>
</dbReference>
<feature type="domain" description="HTH asnC-type" evidence="4">
    <location>
        <begin position="172"/>
        <end position="232"/>
    </location>
</feature>
<gene>
    <name evidence="5" type="ORF">AWN90_25355</name>
</gene>
<dbReference type="InterPro" id="IPR036390">
    <property type="entry name" value="WH_DNA-bd_sf"/>
</dbReference>
<dbReference type="InterPro" id="IPR036388">
    <property type="entry name" value="WH-like_DNA-bd_sf"/>
</dbReference>
<dbReference type="OrthoDB" id="3453230at2"/>
<dbReference type="SUPFAM" id="SSF54909">
    <property type="entry name" value="Dimeric alpha+beta barrel"/>
    <property type="match status" value="1"/>
</dbReference>
<dbReference type="Proteomes" id="UP000076512">
    <property type="component" value="Unassembled WGS sequence"/>
</dbReference>
<dbReference type="InterPro" id="IPR000485">
    <property type="entry name" value="AsnC-type_HTH_dom"/>
</dbReference>
<keyword evidence="1" id="KW-0805">Transcription regulation</keyword>
<dbReference type="PRINTS" id="PR00033">
    <property type="entry name" value="HTHASNC"/>
</dbReference>
<dbReference type="EMBL" id="LWGR01000005">
    <property type="protein sequence ID" value="KZM74404.1"/>
    <property type="molecule type" value="Genomic_DNA"/>
</dbReference>
<evidence type="ECO:0000256" key="2">
    <source>
        <dbReference type="ARBA" id="ARBA00023125"/>
    </source>
</evidence>
<dbReference type="InterPro" id="IPR019887">
    <property type="entry name" value="Tscrpt_reg_AsnC/Lrp_C"/>
</dbReference>
<accession>A0A164NIM6</accession>
<evidence type="ECO:0000256" key="1">
    <source>
        <dbReference type="ARBA" id="ARBA00023015"/>
    </source>
</evidence>
<dbReference type="Gene3D" id="1.10.10.10">
    <property type="entry name" value="Winged helix-like DNA-binding domain superfamily/Winged helix DNA-binding domain"/>
    <property type="match status" value="2"/>
</dbReference>
<dbReference type="GO" id="GO:0043200">
    <property type="term" value="P:response to amino acid"/>
    <property type="evidence" value="ECO:0007669"/>
    <property type="project" value="TreeGrafter"/>
</dbReference>
<name>A0A164NIM6_9NOCA</name>
<evidence type="ECO:0000313" key="6">
    <source>
        <dbReference type="Proteomes" id="UP000076512"/>
    </source>
</evidence>
<dbReference type="RefSeq" id="WP_067595770.1">
    <property type="nucleotide sequence ID" value="NZ_JABMCZ010000005.1"/>
</dbReference>
<dbReference type="STRING" id="455432.AWN90_25355"/>
<dbReference type="GO" id="GO:0043565">
    <property type="term" value="F:sequence-specific DNA binding"/>
    <property type="evidence" value="ECO:0007669"/>
    <property type="project" value="InterPro"/>
</dbReference>
<keyword evidence="3" id="KW-0804">Transcription</keyword>
<comment type="caution">
    <text evidence="5">The sequence shown here is derived from an EMBL/GenBank/DDBJ whole genome shotgun (WGS) entry which is preliminary data.</text>
</comment>